<dbReference type="SMART" id="SM00382">
    <property type="entry name" value="AAA"/>
    <property type="match status" value="2"/>
</dbReference>
<dbReference type="CDD" id="cd03213">
    <property type="entry name" value="ABCG_EPDR"/>
    <property type="match status" value="1"/>
</dbReference>
<dbReference type="InterPro" id="IPR003439">
    <property type="entry name" value="ABC_transporter-like_ATP-bd"/>
</dbReference>
<evidence type="ECO:0000256" key="4">
    <source>
        <dbReference type="ARBA" id="ARBA00022692"/>
    </source>
</evidence>
<dbReference type="InterPro" id="IPR003593">
    <property type="entry name" value="AAA+_ATPase"/>
</dbReference>
<reference evidence="12 14" key="1">
    <citation type="journal article" date="2012" name="Nature">
        <title>Algal genomes reveal evolutionary mosaicism and the fate of nucleomorphs.</title>
        <authorList>
            <consortium name="DOE Joint Genome Institute"/>
            <person name="Curtis B.A."/>
            <person name="Tanifuji G."/>
            <person name="Burki F."/>
            <person name="Gruber A."/>
            <person name="Irimia M."/>
            <person name="Maruyama S."/>
            <person name="Arias M.C."/>
            <person name="Ball S.G."/>
            <person name="Gile G.H."/>
            <person name="Hirakawa Y."/>
            <person name="Hopkins J.F."/>
            <person name="Kuo A."/>
            <person name="Rensing S.A."/>
            <person name="Schmutz J."/>
            <person name="Symeonidi A."/>
            <person name="Elias M."/>
            <person name="Eveleigh R.J."/>
            <person name="Herman E.K."/>
            <person name="Klute M.J."/>
            <person name="Nakayama T."/>
            <person name="Obornik M."/>
            <person name="Reyes-Prieto A."/>
            <person name="Armbrust E.V."/>
            <person name="Aves S.J."/>
            <person name="Beiko R.G."/>
            <person name="Coutinho P."/>
            <person name="Dacks J.B."/>
            <person name="Durnford D.G."/>
            <person name="Fast N.M."/>
            <person name="Green B.R."/>
            <person name="Grisdale C.J."/>
            <person name="Hempel F."/>
            <person name="Henrissat B."/>
            <person name="Hoppner M.P."/>
            <person name="Ishida K."/>
            <person name="Kim E."/>
            <person name="Koreny L."/>
            <person name="Kroth P.G."/>
            <person name="Liu Y."/>
            <person name="Malik S.B."/>
            <person name="Maier U.G."/>
            <person name="McRose D."/>
            <person name="Mock T."/>
            <person name="Neilson J.A."/>
            <person name="Onodera N.T."/>
            <person name="Poole A.M."/>
            <person name="Pritham E.J."/>
            <person name="Richards T.A."/>
            <person name="Rocap G."/>
            <person name="Roy S.W."/>
            <person name="Sarai C."/>
            <person name="Schaack S."/>
            <person name="Shirato S."/>
            <person name="Slamovits C.H."/>
            <person name="Spencer D.F."/>
            <person name="Suzuki S."/>
            <person name="Worden A.Z."/>
            <person name="Zauner S."/>
            <person name="Barry K."/>
            <person name="Bell C."/>
            <person name="Bharti A.K."/>
            <person name="Crow J.A."/>
            <person name="Grimwood J."/>
            <person name="Kramer R."/>
            <person name="Lindquist E."/>
            <person name="Lucas S."/>
            <person name="Salamov A."/>
            <person name="McFadden G.I."/>
            <person name="Lane C.E."/>
            <person name="Keeling P.J."/>
            <person name="Gray M.W."/>
            <person name="Grigoriev I.V."/>
            <person name="Archibald J.M."/>
        </authorList>
    </citation>
    <scope>NUCLEOTIDE SEQUENCE</scope>
    <source>
        <strain evidence="12 14">CCMP2712</strain>
    </source>
</reference>
<dbReference type="Pfam" id="PF19055">
    <property type="entry name" value="ABC2_membrane_7"/>
    <property type="match status" value="1"/>
</dbReference>
<feature type="transmembrane region" description="Helical" evidence="10">
    <location>
        <begin position="1146"/>
        <end position="1165"/>
    </location>
</feature>
<feature type="domain" description="ABC transporter" evidence="11">
    <location>
        <begin position="703"/>
        <end position="959"/>
    </location>
</feature>
<proteinExistence type="predicted"/>
<feature type="transmembrane region" description="Helical" evidence="10">
    <location>
        <begin position="1102"/>
        <end position="1125"/>
    </location>
</feature>
<dbReference type="InterPro" id="IPR027417">
    <property type="entry name" value="P-loop_NTPase"/>
</dbReference>
<feature type="transmembrane region" description="Helical" evidence="10">
    <location>
        <begin position="505"/>
        <end position="523"/>
    </location>
</feature>
<name>L1JSI0_GUITC</name>
<dbReference type="RefSeq" id="XP_005838496.1">
    <property type="nucleotide sequence ID" value="XM_005838439.1"/>
</dbReference>
<dbReference type="HOGENOM" id="CLU_000604_35_6_1"/>
<dbReference type="OrthoDB" id="245989at2759"/>
<protein>
    <recommendedName>
        <fullName evidence="11">ABC transporter domain-containing protein</fullName>
    </recommendedName>
</protein>
<reference evidence="14" key="2">
    <citation type="submission" date="2012-11" db="EMBL/GenBank/DDBJ databases">
        <authorList>
            <person name="Kuo A."/>
            <person name="Curtis B.A."/>
            <person name="Tanifuji G."/>
            <person name="Burki F."/>
            <person name="Gruber A."/>
            <person name="Irimia M."/>
            <person name="Maruyama S."/>
            <person name="Arias M.C."/>
            <person name="Ball S.G."/>
            <person name="Gile G.H."/>
            <person name="Hirakawa Y."/>
            <person name="Hopkins J.F."/>
            <person name="Rensing S.A."/>
            <person name="Schmutz J."/>
            <person name="Symeonidi A."/>
            <person name="Elias M."/>
            <person name="Eveleigh R.J."/>
            <person name="Herman E.K."/>
            <person name="Klute M.J."/>
            <person name="Nakayama T."/>
            <person name="Obornik M."/>
            <person name="Reyes-Prieto A."/>
            <person name="Armbrust E.V."/>
            <person name="Aves S.J."/>
            <person name="Beiko R.G."/>
            <person name="Coutinho P."/>
            <person name="Dacks J.B."/>
            <person name="Durnford D.G."/>
            <person name="Fast N.M."/>
            <person name="Green B.R."/>
            <person name="Grisdale C."/>
            <person name="Hempe F."/>
            <person name="Henrissat B."/>
            <person name="Hoppner M.P."/>
            <person name="Ishida K.-I."/>
            <person name="Kim E."/>
            <person name="Koreny L."/>
            <person name="Kroth P.G."/>
            <person name="Liu Y."/>
            <person name="Malik S.-B."/>
            <person name="Maier U.G."/>
            <person name="McRose D."/>
            <person name="Mock T."/>
            <person name="Neilson J.A."/>
            <person name="Onodera N.T."/>
            <person name="Poole A.M."/>
            <person name="Pritham E.J."/>
            <person name="Richards T.A."/>
            <person name="Rocap G."/>
            <person name="Roy S.W."/>
            <person name="Sarai C."/>
            <person name="Schaack S."/>
            <person name="Shirato S."/>
            <person name="Slamovits C.H."/>
            <person name="Spencer D.F."/>
            <person name="Suzuki S."/>
            <person name="Worden A.Z."/>
            <person name="Zauner S."/>
            <person name="Barry K."/>
            <person name="Bell C."/>
            <person name="Bharti A.K."/>
            <person name="Crow J.A."/>
            <person name="Grimwood J."/>
            <person name="Kramer R."/>
            <person name="Lindquist E."/>
            <person name="Lucas S."/>
            <person name="Salamov A."/>
            <person name="McFadden G.I."/>
            <person name="Lane C.E."/>
            <person name="Keeling P.J."/>
            <person name="Gray M.W."/>
            <person name="Grigoriev I.V."/>
            <person name="Archibald J.M."/>
        </authorList>
    </citation>
    <scope>NUCLEOTIDE SEQUENCE</scope>
    <source>
        <strain evidence="14">CCMP2712</strain>
    </source>
</reference>
<dbReference type="OMA" id="RTSMRHD"/>
<evidence type="ECO:0000256" key="1">
    <source>
        <dbReference type="ARBA" id="ARBA00004141"/>
    </source>
</evidence>
<dbReference type="Proteomes" id="UP000011087">
    <property type="component" value="Unassembled WGS sequence"/>
</dbReference>
<keyword evidence="7 10" id="KW-1133">Transmembrane helix</keyword>
<dbReference type="eggNOG" id="KOG0065">
    <property type="taxonomic scope" value="Eukaryota"/>
</dbReference>
<keyword evidence="14" id="KW-1185">Reference proteome</keyword>
<dbReference type="SUPFAM" id="SSF52540">
    <property type="entry name" value="P-loop containing nucleoside triphosphate hydrolases"/>
    <property type="match status" value="2"/>
</dbReference>
<dbReference type="EMBL" id="JH992975">
    <property type="protein sequence ID" value="EKX51516.1"/>
    <property type="molecule type" value="Genomic_DNA"/>
</dbReference>
<evidence type="ECO:0000313" key="14">
    <source>
        <dbReference type="Proteomes" id="UP000011087"/>
    </source>
</evidence>
<comment type="subcellular location">
    <subcellularLocation>
        <location evidence="1">Membrane</location>
        <topology evidence="1">Multi-pass membrane protein</topology>
    </subcellularLocation>
    <subcellularLocation>
        <location evidence="2">Plastid</location>
        <location evidence="2">Chloroplast</location>
    </subcellularLocation>
</comment>
<feature type="transmembrane region" description="Helical" evidence="10">
    <location>
        <begin position="563"/>
        <end position="581"/>
    </location>
</feature>
<feature type="transmembrane region" description="Helical" evidence="10">
    <location>
        <begin position="535"/>
        <end position="556"/>
    </location>
</feature>
<dbReference type="PROSITE" id="PS50893">
    <property type="entry name" value="ABC_TRANSPORTER_2"/>
    <property type="match status" value="2"/>
</dbReference>
<dbReference type="GO" id="GO:0140359">
    <property type="term" value="F:ABC-type transporter activity"/>
    <property type="evidence" value="ECO:0007669"/>
    <property type="project" value="InterPro"/>
</dbReference>
<evidence type="ECO:0000256" key="2">
    <source>
        <dbReference type="ARBA" id="ARBA00004229"/>
    </source>
</evidence>
<keyword evidence="3" id="KW-0813">Transport</keyword>
<feature type="transmembrane region" description="Helical" evidence="10">
    <location>
        <begin position="623"/>
        <end position="645"/>
    </location>
</feature>
<dbReference type="Gene3D" id="3.40.50.300">
    <property type="entry name" value="P-loop containing nucleotide triphosphate hydrolases"/>
    <property type="match status" value="2"/>
</dbReference>
<reference evidence="13" key="3">
    <citation type="submission" date="2015-06" db="UniProtKB">
        <authorList>
            <consortium name="EnsemblProtists"/>
        </authorList>
    </citation>
    <scope>IDENTIFICATION</scope>
</reference>
<evidence type="ECO:0000256" key="3">
    <source>
        <dbReference type="ARBA" id="ARBA00022448"/>
    </source>
</evidence>
<dbReference type="STRING" id="905079.L1JSI0"/>
<dbReference type="PANTHER" id="PTHR19241">
    <property type="entry name" value="ATP-BINDING CASSETTE TRANSPORTER"/>
    <property type="match status" value="1"/>
</dbReference>
<sequence>MVAEILQAQSIFIEPDLKTKASMIVPNDIALSVSSSPDCFVSLHDVSVDCEVHNDLRTRICTGNSSNQVFILQNISTVFQPGRLCLVLGPPNSGKSTLLRLVSKRLDDNLRTTGQVLYNGKELSDDFARSMIGYVPQDDIHYPVLTVAETLRFAAKSMLHNESEEEVEERLNKVLTLFDLVGCKDTRVGNHESRGISGGEKKRLTCAEQMIVDHPVVCMDEISTGLDSAVTQKIISGLRDLCYDKRMTVIVSLLQPSIEIYNMFDDLLLLSATGRLLYHGPTNQAASYFDTQGFACPEYFEFSHFLVSLCTLDAREVLKRNSIFEGLTSCDELSQAWSSSEYMSEVINPLFEVVEVRKTSEEHDLEHERGSYTRPLVSLWKMFWLNLYRHRDVLIRDPVFVKQRCIQMSFQGIMLGTIFWNEQQHYLKISVLFIASTMVMMGNLAMVEIVAAKKRIYCIHRNCNLFFTSIYGVTEALTEVPLHAVEAIAFSFTFYFFIGFYPQSFPVFLLCIFVAIVMYTTAWKCVAAAFRNRSIAMTVVLSICTLSFCYSGFLITKDSFPSFLGWIYWIFPFPFVLRALAINEFSSSGKSGQYDMIINDHIHPAARWGDIFLIASGIPVDKIWIGACFIYVGSLFALFIFLYTVSLERQRFSRRAGSSLQTLLSREKGCMQLEAQFCEGNRSFDNALSVLGHPQLQTMACSLAIKNLGFTLQSQPPPSSSSSSSSSMLQRYPVLLRDINAIFRPGTVTALMGSSGAGKTTLLDVLAGRKTTGKTSGDILVNGHPREMASFSRLCGYVEQENMQFPYATVRESLLFSASLRLDSSVSEEERERMVEAVIDLIELRPILDEVIDLEQTSLTNEQRKRLSIAVEMIANPSILFLDEPTSGLDSRSVRRVMNTIRRIASCGKTVICTIHQPSSEVFSMFDELLLLNHGGVAFYGDLGPTKESTRTKRTYRSAGNVVSFFEQLSERVPKLEAGQNPADYILQVTSSGSETGRSIDFVEEYNRSALKQENLRRLDELPPSDKLDLQQRSASTLRQLAVCSTRWFRYHWRNVTYNRTRIIIAIFVSLLFSLNIKHLLLPRVEDEASLQTFEGCLFAGFFFLCAGQVILSIGVFGDTMMVFYKEQSVSMYSPAVHLISETIAEVPWIIAILIIHMIVFYPLANLSPQPHVLGNHILAMFLSLLMFTSLGQMISVLLPSTRTAFLASGFSLGLLNLYSTFFLPVSFFPWPWRIFAYIIPTQFCLRATMPNQLFCSVSCIPDFDQPSVSCQHHQGEPSAVHSLDGMGGEGPGCSIIEDR</sequence>
<dbReference type="KEGG" id="gtt:GUITHDRAFT_102779"/>
<keyword evidence="5" id="KW-0547">Nucleotide-binding</keyword>
<feature type="transmembrane region" description="Helical" evidence="10">
    <location>
        <begin position="426"/>
        <end position="446"/>
    </location>
</feature>
<dbReference type="PaxDb" id="55529-EKX51516"/>
<evidence type="ECO:0000313" key="13">
    <source>
        <dbReference type="EnsemblProtists" id="EKX51516"/>
    </source>
</evidence>
<gene>
    <name evidence="12" type="ORF">GUITHDRAFT_102779</name>
</gene>
<organism evidence="12">
    <name type="scientific">Guillardia theta (strain CCMP2712)</name>
    <name type="common">Cryptophyte</name>
    <dbReference type="NCBI Taxonomy" id="905079"/>
    <lineage>
        <taxon>Eukaryota</taxon>
        <taxon>Cryptophyceae</taxon>
        <taxon>Pyrenomonadales</taxon>
        <taxon>Geminigeraceae</taxon>
        <taxon>Guillardia</taxon>
    </lineage>
</organism>
<dbReference type="GO" id="GO:0005524">
    <property type="term" value="F:ATP binding"/>
    <property type="evidence" value="ECO:0007669"/>
    <property type="project" value="UniProtKB-KW"/>
</dbReference>
<dbReference type="GO" id="GO:0009507">
    <property type="term" value="C:chloroplast"/>
    <property type="evidence" value="ECO:0007669"/>
    <property type="project" value="UniProtKB-SubCell"/>
</dbReference>
<dbReference type="EnsemblProtists" id="EKX51516">
    <property type="protein sequence ID" value="EKX51516"/>
    <property type="gene ID" value="GUITHDRAFT_102779"/>
</dbReference>
<evidence type="ECO:0000256" key="9">
    <source>
        <dbReference type="SAM" id="MobiDB-lite"/>
    </source>
</evidence>
<evidence type="ECO:0000313" key="12">
    <source>
        <dbReference type="EMBL" id="EKX51516.1"/>
    </source>
</evidence>
<evidence type="ECO:0000256" key="10">
    <source>
        <dbReference type="SAM" id="Phobius"/>
    </source>
</evidence>
<keyword evidence="4 10" id="KW-0812">Transmembrane</keyword>
<feature type="transmembrane region" description="Helical" evidence="10">
    <location>
        <begin position="1177"/>
        <end position="1199"/>
    </location>
</feature>
<feature type="region of interest" description="Disordered" evidence="9">
    <location>
        <begin position="1280"/>
        <end position="1300"/>
    </location>
</feature>
<dbReference type="GeneID" id="17308170"/>
<feature type="transmembrane region" description="Helical" evidence="10">
    <location>
        <begin position="1063"/>
        <end position="1082"/>
    </location>
</feature>
<evidence type="ECO:0000259" key="11">
    <source>
        <dbReference type="PROSITE" id="PS50893"/>
    </source>
</evidence>
<dbReference type="Pfam" id="PF01061">
    <property type="entry name" value="ABC2_membrane"/>
    <property type="match status" value="2"/>
</dbReference>
<evidence type="ECO:0000256" key="8">
    <source>
        <dbReference type="ARBA" id="ARBA00023136"/>
    </source>
</evidence>
<keyword evidence="6" id="KW-0067">ATP-binding</keyword>
<keyword evidence="8 10" id="KW-0472">Membrane</keyword>
<dbReference type="InterPro" id="IPR013525">
    <property type="entry name" value="ABC2_TM"/>
</dbReference>
<dbReference type="InterPro" id="IPR043926">
    <property type="entry name" value="ABCG_dom"/>
</dbReference>
<feature type="domain" description="ABC transporter" evidence="11">
    <location>
        <begin position="41"/>
        <end position="298"/>
    </location>
</feature>
<dbReference type="GO" id="GO:0016887">
    <property type="term" value="F:ATP hydrolysis activity"/>
    <property type="evidence" value="ECO:0007669"/>
    <property type="project" value="InterPro"/>
</dbReference>
<accession>L1JSI0</accession>
<evidence type="ECO:0000256" key="7">
    <source>
        <dbReference type="ARBA" id="ARBA00022989"/>
    </source>
</evidence>
<evidence type="ECO:0000256" key="5">
    <source>
        <dbReference type="ARBA" id="ARBA00022741"/>
    </source>
</evidence>
<feature type="transmembrane region" description="Helical" evidence="10">
    <location>
        <begin position="1211"/>
        <end position="1233"/>
    </location>
</feature>
<evidence type="ECO:0000256" key="6">
    <source>
        <dbReference type="ARBA" id="ARBA00022840"/>
    </source>
</evidence>
<dbReference type="GO" id="GO:0016020">
    <property type="term" value="C:membrane"/>
    <property type="evidence" value="ECO:0007669"/>
    <property type="project" value="UniProtKB-SubCell"/>
</dbReference>
<dbReference type="Pfam" id="PF00005">
    <property type="entry name" value="ABC_tran"/>
    <property type="match status" value="2"/>
</dbReference>